<keyword evidence="1" id="KW-1133">Transmembrane helix</keyword>
<sequence length="102" mass="11167">MSGTERERIYMLLGDADVAEYRYWGGRLAALHAFVRERPPRNSNAFAVALAALLVSVVISILSLALGSLQAWIAWNAWREPVPSSDDATTAAALREVVALLR</sequence>
<proteinExistence type="predicted"/>
<keyword evidence="1" id="KW-0472">Membrane</keyword>
<dbReference type="Proteomes" id="UP000008181">
    <property type="component" value="Chromosome 4"/>
</dbReference>
<keyword evidence="1" id="KW-0812">Transmembrane</keyword>
<evidence type="ECO:0000256" key="1">
    <source>
        <dbReference type="SAM" id="Phobius"/>
    </source>
</evidence>
<dbReference type="GeneID" id="11520389"/>
<gene>
    <name evidence="2" type="ORF">THITE_113363</name>
</gene>
<dbReference type="OrthoDB" id="5428890at2759"/>
<reference evidence="2 3" key="1">
    <citation type="journal article" date="2011" name="Nat. Biotechnol.">
        <title>Comparative genomic analysis of the thermophilic biomass-degrading fungi Myceliophthora thermophila and Thielavia terrestris.</title>
        <authorList>
            <person name="Berka R.M."/>
            <person name="Grigoriev I.V."/>
            <person name="Otillar R."/>
            <person name="Salamov A."/>
            <person name="Grimwood J."/>
            <person name="Reid I."/>
            <person name="Ishmael N."/>
            <person name="John T."/>
            <person name="Darmond C."/>
            <person name="Moisan M.-C."/>
            <person name="Henrissat B."/>
            <person name="Coutinho P.M."/>
            <person name="Lombard V."/>
            <person name="Natvig D.O."/>
            <person name="Lindquist E."/>
            <person name="Schmutz J."/>
            <person name="Lucas S."/>
            <person name="Harris P."/>
            <person name="Powlowski J."/>
            <person name="Bellemare A."/>
            <person name="Taylor D."/>
            <person name="Butler G."/>
            <person name="de Vries R.P."/>
            <person name="Allijn I.E."/>
            <person name="van den Brink J."/>
            <person name="Ushinsky S."/>
            <person name="Storms R."/>
            <person name="Powell A.J."/>
            <person name="Paulsen I.T."/>
            <person name="Elbourne L.D.H."/>
            <person name="Baker S.E."/>
            <person name="Magnuson J."/>
            <person name="LaBoissiere S."/>
            <person name="Clutterbuck A.J."/>
            <person name="Martinez D."/>
            <person name="Wogulis M."/>
            <person name="de Leon A.L."/>
            <person name="Rey M.W."/>
            <person name="Tsang A."/>
        </authorList>
    </citation>
    <scope>NUCLEOTIDE SEQUENCE [LARGE SCALE GENOMIC DNA]</scope>
    <source>
        <strain evidence="3">ATCC 38088 / NRRL 8126</strain>
    </source>
</reference>
<dbReference type="KEGG" id="ttt:THITE_113363"/>
<name>G2R8V3_THETT</name>
<dbReference type="RefSeq" id="XP_003654938.1">
    <property type="nucleotide sequence ID" value="XM_003654890.1"/>
</dbReference>
<accession>G2R8V3</accession>
<evidence type="ECO:0000313" key="3">
    <source>
        <dbReference type="Proteomes" id="UP000008181"/>
    </source>
</evidence>
<dbReference type="EMBL" id="CP003012">
    <property type="protein sequence ID" value="AEO68602.1"/>
    <property type="molecule type" value="Genomic_DNA"/>
</dbReference>
<dbReference type="AlphaFoldDB" id="G2R8V3"/>
<keyword evidence="3" id="KW-1185">Reference proteome</keyword>
<dbReference type="HOGENOM" id="CLU_2279395_0_0_1"/>
<organism evidence="2 3">
    <name type="scientific">Thermothielavioides terrestris (strain ATCC 38088 / NRRL 8126)</name>
    <name type="common">Thielavia terrestris</name>
    <dbReference type="NCBI Taxonomy" id="578455"/>
    <lineage>
        <taxon>Eukaryota</taxon>
        <taxon>Fungi</taxon>
        <taxon>Dikarya</taxon>
        <taxon>Ascomycota</taxon>
        <taxon>Pezizomycotina</taxon>
        <taxon>Sordariomycetes</taxon>
        <taxon>Sordariomycetidae</taxon>
        <taxon>Sordariales</taxon>
        <taxon>Chaetomiaceae</taxon>
        <taxon>Thermothielavioides</taxon>
        <taxon>Thermothielavioides terrestris</taxon>
    </lineage>
</organism>
<evidence type="ECO:0000313" key="2">
    <source>
        <dbReference type="EMBL" id="AEO68602.1"/>
    </source>
</evidence>
<protein>
    <submittedName>
        <fullName evidence="2">Uncharacterized protein</fullName>
    </submittedName>
</protein>
<feature type="transmembrane region" description="Helical" evidence="1">
    <location>
        <begin position="46"/>
        <end position="75"/>
    </location>
</feature>